<evidence type="ECO:0000313" key="1">
    <source>
        <dbReference type="EMBL" id="GFY24218.1"/>
    </source>
</evidence>
<name>A0A8X6VX77_TRICX</name>
<dbReference type="AlphaFoldDB" id="A0A8X6VX77"/>
<protein>
    <submittedName>
        <fullName evidence="1">Uncharacterized protein</fullName>
    </submittedName>
</protein>
<comment type="caution">
    <text evidence="1">The sequence shown here is derived from an EMBL/GenBank/DDBJ whole genome shotgun (WGS) entry which is preliminary data.</text>
</comment>
<dbReference type="EMBL" id="BMAU01021369">
    <property type="protein sequence ID" value="GFY24218.1"/>
    <property type="molecule type" value="Genomic_DNA"/>
</dbReference>
<gene>
    <name evidence="1" type="ORF">TNCV_1012711</name>
</gene>
<sequence>MAHFTFNIPTFIELAIYRRQHQQEYSSPFSTAFGSAPYSSTMGPFLCRPSRERSCGRPCEGSYQQSCGCGRLHGPYID</sequence>
<accession>A0A8X6VX77</accession>
<organism evidence="1 2">
    <name type="scientific">Trichonephila clavipes</name>
    <name type="common">Golden silk orbweaver</name>
    <name type="synonym">Nephila clavipes</name>
    <dbReference type="NCBI Taxonomy" id="2585209"/>
    <lineage>
        <taxon>Eukaryota</taxon>
        <taxon>Metazoa</taxon>
        <taxon>Ecdysozoa</taxon>
        <taxon>Arthropoda</taxon>
        <taxon>Chelicerata</taxon>
        <taxon>Arachnida</taxon>
        <taxon>Araneae</taxon>
        <taxon>Araneomorphae</taxon>
        <taxon>Entelegynae</taxon>
        <taxon>Araneoidea</taxon>
        <taxon>Nephilidae</taxon>
        <taxon>Trichonephila</taxon>
    </lineage>
</organism>
<evidence type="ECO:0000313" key="2">
    <source>
        <dbReference type="Proteomes" id="UP000887159"/>
    </source>
</evidence>
<dbReference type="Proteomes" id="UP000887159">
    <property type="component" value="Unassembled WGS sequence"/>
</dbReference>
<keyword evidence="2" id="KW-1185">Reference proteome</keyword>
<reference evidence="1" key="1">
    <citation type="submission" date="2020-08" db="EMBL/GenBank/DDBJ databases">
        <title>Multicomponent nature underlies the extraordinary mechanical properties of spider dragline silk.</title>
        <authorList>
            <person name="Kono N."/>
            <person name="Nakamura H."/>
            <person name="Mori M."/>
            <person name="Yoshida Y."/>
            <person name="Ohtoshi R."/>
            <person name="Malay A.D."/>
            <person name="Moran D.A.P."/>
            <person name="Tomita M."/>
            <person name="Numata K."/>
            <person name="Arakawa K."/>
        </authorList>
    </citation>
    <scope>NUCLEOTIDE SEQUENCE</scope>
</reference>
<proteinExistence type="predicted"/>